<dbReference type="Pfam" id="PF03551">
    <property type="entry name" value="PadR"/>
    <property type="match status" value="1"/>
</dbReference>
<proteinExistence type="predicted"/>
<dbReference type="PATRIC" id="fig|1008153.3.peg.2698"/>
<sequence>MHDLTGFQRDLLLVIAGLDEPKGLDVNDELERYYGTEIRHGRLYPNLDTLVNKGLVKKGKHDLRTNKYVLSDRGEREIEARLNWQLSYIPDDIKGRLEGLPQTQ</sequence>
<dbReference type="SUPFAM" id="SSF46785">
    <property type="entry name" value="Winged helix' DNA-binding domain"/>
    <property type="match status" value="1"/>
</dbReference>
<comment type="caution">
    <text evidence="2">The sequence shown here is derived from an EMBL/GenBank/DDBJ whole genome shotgun (WGS) entry which is preliminary data.</text>
</comment>
<dbReference type="Gene3D" id="1.10.10.10">
    <property type="entry name" value="Winged helix-like DNA-binding domain superfamily/Winged helix DNA-binding domain"/>
    <property type="match status" value="1"/>
</dbReference>
<dbReference type="InterPro" id="IPR005149">
    <property type="entry name" value="Tscrpt_reg_PadR_N"/>
</dbReference>
<organism evidence="2 3">
    <name type="scientific">Halalkalicoccus paucihalophilus</name>
    <dbReference type="NCBI Taxonomy" id="1008153"/>
    <lineage>
        <taxon>Archaea</taxon>
        <taxon>Methanobacteriati</taxon>
        <taxon>Methanobacteriota</taxon>
        <taxon>Stenosarchaea group</taxon>
        <taxon>Halobacteria</taxon>
        <taxon>Halobacteriales</taxon>
        <taxon>Halococcaceae</taxon>
        <taxon>Halalkalicoccus</taxon>
    </lineage>
</organism>
<dbReference type="InterPro" id="IPR036390">
    <property type="entry name" value="WH_DNA-bd_sf"/>
</dbReference>
<keyword evidence="3" id="KW-1185">Reference proteome</keyword>
<gene>
    <name evidence="2" type="ORF">HAPAU_26450</name>
</gene>
<dbReference type="OrthoDB" id="254916at2157"/>
<accession>A0A151ACJ4</accession>
<dbReference type="AlphaFoldDB" id="A0A151ACJ4"/>
<feature type="domain" description="Transcription regulator PadR N-terminal" evidence="1">
    <location>
        <begin position="13"/>
        <end position="79"/>
    </location>
</feature>
<protein>
    <submittedName>
        <fullName evidence="2">Transcriptional regulator PadR-like family protein</fullName>
    </submittedName>
</protein>
<dbReference type="InterPro" id="IPR036388">
    <property type="entry name" value="WH-like_DNA-bd_sf"/>
</dbReference>
<name>A0A151ACJ4_9EURY</name>
<dbReference type="Proteomes" id="UP000075321">
    <property type="component" value="Unassembled WGS sequence"/>
</dbReference>
<dbReference type="RefSeq" id="WP_066383293.1">
    <property type="nucleotide sequence ID" value="NZ_LTAZ01000006.1"/>
</dbReference>
<dbReference type="EMBL" id="LTAZ01000006">
    <property type="protein sequence ID" value="KYH25260.1"/>
    <property type="molecule type" value="Genomic_DNA"/>
</dbReference>
<reference evidence="2 3" key="1">
    <citation type="submission" date="2016-02" db="EMBL/GenBank/DDBJ databases">
        <title>Genome sequence of Halalkalicoccus paucihalophilus DSM 24557.</title>
        <authorList>
            <person name="Poehlein A."/>
            <person name="Daniel R."/>
        </authorList>
    </citation>
    <scope>NUCLEOTIDE SEQUENCE [LARGE SCALE GENOMIC DNA]</scope>
    <source>
        <strain evidence="2 3">DSM 24557</strain>
    </source>
</reference>
<evidence type="ECO:0000313" key="3">
    <source>
        <dbReference type="Proteomes" id="UP000075321"/>
    </source>
</evidence>
<evidence type="ECO:0000259" key="1">
    <source>
        <dbReference type="Pfam" id="PF03551"/>
    </source>
</evidence>
<evidence type="ECO:0000313" key="2">
    <source>
        <dbReference type="EMBL" id="KYH25260.1"/>
    </source>
</evidence>